<dbReference type="Proteomes" id="UP000298653">
    <property type="component" value="Chromosome"/>
</dbReference>
<name>A0A4P8II46_9FIRM</name>
<dbReference type="SUPFAM" id="SSF50249">
    <property type="entry name" value="Nucleic acid-binding proteins"/>
    <property type="match status" value="1"/>
</dbReference>
<reference evidence="7 8" key="1">
    <citation type="submission" date="2019-05" db="EMBL/GenBank/DDBJ databases">
        <title>Complete genome sequencing of Anaerostipes rhamnosivorans.</title>
        <authorList>
            <person name="Bui T.P.N."/>
            <person name="de Vos W.M."/>
        </authorList>
    </citation>
    <scope>NUCLEOTIDE SEQUENCE [LARGE SCALE GENOMIC DNA]</scope>
    <source>
        <strain evidence="7 8">1y2</strain>
    </source>
</reference>
<evidence type="ECO:0000256" key="3">
    <source>
        <dbReference type="ARBA" id="ARBA00022801"/>
    </source>
</evidence>
<dbReference type="GO" id="GO:0005737">
    <property type="term" value="C:cytoplasm"/>
    <property type="evidence" value="ECO:0007669"/>
    <property type="project" value="TreeGrafter"/>
</dbReference>
<gene>
    <name evidence="7" type="ORF">AR1Y2_2120</name>
</gene>
<dbReference type="PANTHER" id="PTHR30001">
    <property type="entry name" value="RIBONUCLEASE"/>
    <property type="match status" value="1"/>
</dbReference>
<dbReference type="Pfam" id="PF10150">
    <property type="entry name" value="RNase_E_G"/>
    <property type="match status" value="1"/>
</dbReference>
<dbReference type="InterPro" id="IPR019307">
    <property type="entry name" value="RNA-bd_AU-1/RNase_E/G"/>
</dbReference>
<dbReference type="SMART" id="SM00316">
    <property type="entry name" value="S1"/>
    <property type="match status" value="1"/>
</dbReference>
<dbReference type="GO" id="GO:0004540">
    <property type="term" value="F:RNA nuclease activity"/>
    <property type="evidence" value="ECO:0007669"/>
    <property type="project" value="InterPro"/>
</dbReference>
<dbReference type="GO" id="GO:0003723">
    <property type="term" value="F:RNA binding"/>
    <property type="evidence" value="ECO:0007669"/>
    <property type="project" value="UniProtKB-KW"/>
</dbReference>
<organism evidence="7 8">
    <name type="scientific">Anaerostipes rhamnosivorans</name>
    <dbReference type="NCBI Taxonomy" id="1229621"/>
    <lineage>
        <taxon>Bacteria</taxon>
        <taxon>Bacillati</taxon>
        <taxon>Bacillota</taxon>
        <taxon>Clostridia</taxon>
        <taxon>Lachnospirales</taxon>
        <taxon>Lachnospiraceae</taxon>
        <taxon>Anaerostipes</taxon>
    </lineage>
</organism>
<keyword evidence="8" id="KW-1185">Reference proteome</keyword>
<comment type="cofactor">
    <cofactor evidence="1">
        <name>Mg(2+)</name>
        <dbReference type="ChEBI" id="CHEBI:18420"/>
    </cofactor>
</comment>
<sequence>MNEVIITRRRQHIVSGWLLDGEFVEFSSEPLTEGSLVGNIYKGKIKNIVPNINGAFVEIDRGRLCFYPLDERRSKEKLKNEQEILVQVKKDGTDKKEPLATENIELTGEFLVLSSDRSFVGISGKIRDKARREELKSLVSGFVTGDYGFIVRTEAAGAGDEEIISEARTLAERFIKIQEKQQYLKPCQLAATNQSFSSRYVFGLSPGQTDRIVSDDGEICRQAQEHGYQVRQMERQDQSIERAYRFSHSLEEAFHTRVWMKSGGFLIIERTEAMTVVDVNTGKSIGRGKKEGHIIKINREAAKETARQIRLRNLSGIVLVDFIDMKEKEEEDKLLSYMQSCLNRDSKKAAAVDMTRLGLMEITRKKVRKPIEKEDFL</sequence>
<evidence type="ECO:0000256" key="5">
    <source>
        <dbReference type="ARBA" id="ARBA00022884"/>
    </source>
</evidence>
<keyword evidence="4" id="KW-0460">Magnesium</keyword>
<dbReference type="GO" id="GO:0016787">
    <property type="term" value="F:hydrolase activity"/>
    <property type="evidence" value="ECO:0007669"/>
    <property type="project" value="UniProtKB-KW"/>
</dbReference>
<dbReference type="Gene3D" id="2.40.50.140">
    <property type="entry name" value="Nucleic acid-binding proteins"/>
    <property type="match status" value="1"/>
</dbReference>
<evidence type="ECO:0000259" key="6">
    <source>
        <dbReference type="PROSITE" id="PS50126"/>
    </source>
</evidence>
<dbReference type="EMBL" id="CP040058">
    <property type="protein sequence ID" value="QCP35574.1"/>
    <property type="molecule type" value="Genomic_DNA"/>
</dbReference>
<dbReference type="InterPro" id="IPR004659">
    <property type="entry name" value="RNase_E/G"/>
</dbReference>
<dbReference type="RefSeq" id="WP_137328921.1">
    <property type="nucleotide sequence ID" value="NZ_CP040058.1"/>
</dbReference>
<dbReference type="AlphaFoldDB" id="A0A4P8II46"/>
<keyword evidence="2" id="KW-0479">Metal-binding</keyword>
<dbReference type="PANTHER" id="PTHR30001:SF0">
    <property type="entry name" value="RIBONUCLEASE G"/>
    <property type="match status" value="1"/>
</dbReference>
<evidence type="ECO:0000256" key="4">
    <source>
        <dbReference type="ARBA" id="ARBA00022842"/>
    </source>
</evidence>
<dbReference type="EC" id="3.1.4.-" evidence="7"/>
<dbReference type="InterPro" id="IPR012340">
    <property type="entry name" value="NA-bd_OB-fold"/>
</dbReference>
<dbReference type="GO" id="GO:0006364">
    <property type="term" value="P:rRNA processing"/>
    <property type="evidence" value="ECO:0007669"/>
    <property type="project" value="TreeGrafter"/>
</dbReference>
<dbReference type="CDD" id="cd04453">
    <property type="entry name" value="S1_RNase_E"/>
    <property type="match status" value="1"/>
</dbReference>
<evidence type="ECO:0000256" key="1">
    <source>
        <dbReference type="ARBA" id="ARBA00001946"/>
    </source>
</evidence>
<proteinExistence type="predicted"/>
<evidence type="ECO:0000313" key="8">
    <source>
        <dbReference type="Proteomes" id="UP000298653"/>
    </source>
</evidence>
<evidence type="ECO:0000313" key="7">
    <source>
        <dbReference type="EMBL" id="QCP35574.1"/>
    </source>
</evidence>
<dbReference type="OrthoDB" id="9804278at2"/>
<accession>A0A4P8II46</accession>
<dbReference type="InterPro" id="IPR003029">
    <property type="entry name" value="S1_domain"/>
</dbReference>
<evidence type="ECO:0000256" key="2">
    <source>
        <dbReference type="ARBA" id="ARBA00022723"/>
    </source>
</evidence>
<keyword evidence="3 7" id="KW-0378">Hydrolase</keyword>
<dbReference type="PROSITE" id="PS50126">
    <property type="entry name" value="S1"/>
    <property type="match status" value="1"/>
</dbReference>
<dbReference type="GO" id="GO:0046872">
    <property type="term" value="F:metal ion binding"/>
    <property type="evidence" value="ECO:0007669"/>
    <property type="project" value="UniProtKB-KW"/>
</dbReference>
<protein>
    <submittedName>
        <fullName evidence="7">Cytoplasmic axial filament protein CafA and Ribonuclease G</fullName>
        <ecNumber evidence="7">3.1.4.-</ecNumber>
    </submittedName>
</protein>
<feature type="domain" description="S1 motif" evidence="6">
    <location>
        <begin position="38"/>
        <end position="109"/>
    </location>
</feature>
<dbReference type="KEGG" id="arf:AR1Y2_2120"/>
<keyword evidence="5" id="KW-0694">RNA-binding</keyword>